<evidence type="ECO:0000313" key="2">
    <source>
        <dbReference type="Proteomes" id="UP000429555"/>
    </source>
</evidence>
<evidence type="ECO:0000313" key="1">
    <source>
        <dbReference type="EMBL" id="MVW75692.1"/>
    </source>
</evidence>
<protein>
    <submittedName>
        <fullName evidence="1">Uncharacterized protein</fullName>
    </submittedName>
</protein>
<sequence>MTRSKNQANLVCGDVWSLASWRADSVYLITGRSEGAAMTGISAEVSLVVGQAHALTSEGASRDLAQGTQVSAGEQLIAGESGAVVLLMSDGMRVILAHGSGTEGRAAQLETADLSQAYSALQQEPDPHHALAVPQAIDHVLFLIEQTNGEIMGARLDYPVALAVTDSFHPRQYEAVMGQLFDGQVETYFIKAGMLFYSDFGWPIDPLDPGLGAEAYLNVIDAGPYAGSPLSFSGVEFALLEGDQAFLLGEDGFTNTGAAIADTAFRPEQVMHVVDVAALGFLSADDLLLHTETSSGRIDLDALLESSLGLQGGQVDESAVRISAVESGALLEVDMGETSGGFVALATLGNLSAGDQVILLLGGSEHSIAVT</sequence>
<dbReference type="RefSeq" id="WP_160345058.1">
    <property type="nucleotide sequence ID" value="NZ_WKJZ01000001.1"/>
</dbReference>
<name>A0A6I4KY23_9PSED</name>
<reference evidence="1 2" key="1">
    <citation type="submission" date="2019-11" db="EMBL/GenBank/DDBJ databases">
        <title>Pseudomonas flavidum sp. nov., isolated from Baiyang Lake.</title>
        <authorList>
            <person name="Zhao Y."/>
        </authorList>
    </citation>
    <scope>NUCLEOTIDE SEQUENCE [LARGE SCALE GENOMIC DNA]</scope>
    <source>
        <strain evidence="2">R-22-3 w-18</strain>
    </source>
</reference>
<gene>
    <name evidence="1" type="ORF">GJV18_10215</name>
</gene>
<dbReference type="AlphaFoldDB" id="A0A6I4KY23"/>
<dbReference type="EMBL" id="WKJZ01000001">
    <property type="protein sequence ID" value="MVW75692.1"/>
    <property type="molecule type" value="Genomic_DNA"/>
</dbReference>
<organism evidence="1 2">
    <name type="scientific">Pseudomonas xionganensis</name>
    <dbReference type="NCBI Taxonomy" id="2654845"/>
    <lineage>
        <taxon>Bacteria</taxon>
        <taxon>Pseudomonadati</taxon>
        <taxon>Pseudomonadota</taxon>
        <taxon>Gammaproteobacteria</taxon>
        <taxon>Pseudomonadales</taxon>
        <taxon>Pseudomonadaceae</taxon>
        <taxon>Pseudomonas</taxon>
    </lineage>
</organism>
<keyword evidence="2" id="KW-1185">Reference proteome</keyword>
<dbReference type="Proteomes" id="UP000429555">
    <property type="component" value="Unassembled WGS sequence"/>
</dbReference>
<comment type="caution">
    <text evidence="1">The sequence shown here is derived from an EMBL/GenBank/DDBJ whole genome shotgun (WGS) entry which is preliminary data.</text>
</comment>
<accession>A0A6I4KY23</accession>
<proteinExistence type="predicted"/>